<keyword evidence="3" id="KW-1185">Reference proteome</keyword>
<dbReference type="Proteomes" id="UP000274920">
    <property type="component" value="Unassembled WGS sequence"/>
</dbReference>
<dbReference type="Pfam" id="PF20091">
    <property type="entry name" value="Abhydrolase_10"/>
    <property type="match status" value="1"/>
</dbReference>
<gene>
    <name evidence="2" type="ORF">EBB54_03050</name>
</gene>
<dbReference type="EMBL" id="RHJS01000002">
    <property type="protein sequence ID" value="RRK30466.1"/>
    <property type="molecule type" value="Genomic_DNA"/>
</dbReference>
<accession>A0A3R8JK61</accession>
<feature type="domain" description="Alpha/beta hydrolase" evidence="1">
    <location>
        <begin position="14"/>
        <end position="463"/>
    </location>
</feature>
<dbReference type="AlphaFoldDB" id="A0A3R8JK61"/>
<evidence type="ECO:0000313" key="2">
    <source>
        <dbReference type="EMBL" id="RRK30466.1"/>
    </source>
</evidence>
<dbReference type="InterPro" id="IPR045394">
    <property type="entry name" value="Abhydrolase_dom"/>
</dbReference>
<dbReference type="RefSeq" id="WP_125126288.1">
    <property type="nucleotide sequence ID" value="NZ_RHJS01000002.1"/>
</dbReference>
<evidence type="ECO:0000259" key="1">
    <source>
        <dbReference type="Pfam" id="PF20091"/>
    </source>
</evidence>
<protein>
    <recommendedName>
        <fullName evidence="1">Alpha/beta hydrolase domain-containing protein</fullName>
    </recommendedName>
</protein>
<comment type="caution">
    <text evidence="2">The sequence shown here is derived from an EMBL/GenBank/DDBJ whole genome shotgun (WGS) entry which is preliminary data.</text>
</comment>
<organism evidence="2 3">
    <name type="scientific">Schaedlerella arabinosiphila</name>
    <dbReference type="NCBI Taxonomy" id="2044587"/>
    <lineage>
        <taxon>Bacteria</taxon>
        <taxon>Bacillati</taxon>
        <taxon>Bacillota</taxon>
        <taxon>Clostridia</taxon>
        <taxon>Lachnospirales</taxon>
        <taxon>Lachnospiraceae</taxon>
        <taxon>Schaedlerella</taxon>
    </lineage>
</organism>
<proteinExistence type="predicted"/>
<reference evidence="2" key="1">
    <citation type="submission" date="2018-10" db="EMBL/GenBank/DDBJ databases">
        <title>Schaedlerella arabinophila gen. nov. sp. nov., isolated from the mouse intestinal tract and comparative analysis with the genome of the closely related altered Schaedler flora strain ASF502.</title>
        <authorList>
            <person name="Miyake S."/>
            <person name="Soh M."/>
            <person name="Seedorf H."/>
        </authorList>
    </citation>
    <scope>NUCLEOTIDE SEQUENCE [LARGE SCALE GENOMIC DNA]</scope>
    <source>
        <strain evidence="2">DSM 106076</strain>
    </source>
</reference>
<name>A0A3R8JK61_9FIRM</name>
<evidence type="ECO:0000313" key="3">
    <source>
        <dbReference type="Proteomes" id="UP000274920"/>
    </source>
</evidence>
<sequence>MIQRIYKKEYSEVSHPFPTAVRKPGFMEAGYVEEEYFFEGTANVYEEAGEKTRRVIHENLPYCNRFLVRKPAQGERFSGNIVVEILNATAGFDIERMWVVGAKELMRGGDIYVGITSKPDVLDSLKKADHARYAPISWKITYERPENQYGGLDKAALPRKADCETGLFWDMLTELAEILRTDTEFIPEGKKRYLYLAGWSQSAAYMYTYLNYFAFPAAGLSVFDGYLAAGGVHSFVVPLNQNDYGKEQDVRKNMITYMPVPFISVQTESENAYFDGIKTRQEDSDREDLKYRVYEIAGATHDTKFSMIDYYAGDPDMEKIGIVPDFPSVDDYPNDYPYEYCFYAVYRMLFSWVREGKCPPHGERIEVDGDGRNKTDALGNAVSGMRTPFLDVPAAVYYPYCAVKRANGEIVKHGLFGHMEPFSKRKLEKLYGNLENYRKLVEGSAQKHMEAGFLLPEDVTDCVEEAIQRVVKLSTHNRGNESEILEL</sequence>